<comment type="caution">
    <text evidence="3">The sequence shown here is derived from an EMBL/GenBank/DDBJ whole genome shotgun (WGS) entry which is preliminary data.</text>
</comment>
<dbReference type="PRINTS" id="PR00111">
    <property type="entry name" value="ABHYDROLASE"/>
</dbReference>
<feature type="domain" description="AB hydrolase-1" evidence="2">
    <location>
        <begin position="26"/>
        <end position="259"/>
    </location>
</feature>
<sequence length="293" mass="32600">MIPGLDAHRFVRDGVGLAAWSGGAGPTVLLLHGYPQSSYMWRFLVPALLADHRVVLMDLRGYGESDAPSPDDLDHTYSKRAMAVDAAHVLDSLGVESVHLVGHDRGGRVVHRFCLDHPEIVTSAAVLDIVPTLHMFENVDRAMAEAYFHWFFLTRPCGLPEGLIRADVERWLRARFQGRHSAAYAFEEEALQVYLRAFSRAGAVEATCSDYRAAATVDLEHDVADRAAGRRVERPLLVAWGTEGYVGRSFDVPQVWQQYARDVRAAPVAADHYLAEENPEQALHALTTFWANL</sequence>
<organism evidence="3 4">
    <name type="scientific">Nocardioides bigeumensis</name>
    <dbReference type="NCBI Taxonomy" id="433657"/>
    <lineage>
        <taxon>Bacteria</taxon>
        <taxon>Bacillati</taxon>
        <taxon>Actinomycetota</taxon>
        <taxon>Actinomycetes</taxon>
        <taxon>Propionibacteriales</taxon>
        <taxon>Nocardioidaceae</taxon>
        <taxon>Nocardioides</taxon>
    </lineage>
</organism>
<proteinExistence type="predicted"/>
<dbReference type="Gene3D" id="3.40.50.1820">
    <property type="entry name" value="alpha/beta hydrolase"/>
    <property type="match status" value="1"/>
</dbReference>
<evidence type="ECO:0000313" key="4">
    <source>
        <dbReference type="Proteomes" id="UP001500575"/>
    </source>
</evidence>
<accession>A0ABP5KGZ3</accession>
<dbReference type="PRINTS" id="PR00412">
    <property type="entry name" value="EPOXHYDRLASE"/>
</dbReference>
<keyword evidence="4" id="KW-1185">Reference proteome</keyword>
<dbReference type="Pfam" id="PF00561">
    <property type="entry name" value="Abhydrolase_1"/>
    <property type="match status" value="1"/>
</dbReference>
<name>A0ABP5KGZ3_9ACTN</name>
<reference evidence="4" key="1">
    <citation type="journal article" date="2019" name="Int. J. Syst. Evol. Microbiol.">
        <title>The Global Catalogue of Microorganisms (GCM) 10K type strain sequencing project: providing services to taxonomists for standard genome sequencing and annotation.</title>
        <authorList>
            <consortium name="The Broad Institute Genomics Platform"/>
            <consortium name="The Broad Institute Genome Sequencing Center for Infectious Disease"/>
            <person name="Wu L."/>
            <person name="Ma J."/>
        </authorList>
    </citation>
    <scope>NUCLEOTIDE SEQUENCE [LARGE SCALE GENOMIC DNA]</scope>
    <source>
        <strain evidence="4">JCM 16021</strain>
    </source>
</reference>
<dbReference type="RefSeq" id="WP_344304899.1">
    <property type="nucleotide sequence ID" value="NZ_BAAAQQ010000013.1"/>
</dbReference>
<dbReference type="PANTHER" id="PTHR43329">
    <property type="entry name" value="EPOXIDE HYDROLASE"/>
    <property type="match status" value="1"/>
</dbReference>
<dbReference type="InterPro" id="IPR000639">
    <property type="entry name" value="Epox_hydrolase-like"/>
</dbReference>
<protein>
    <submittedName>
        <fullName evidence="3">Alpha/beta hydrolase</fullName>
    </submittedName>
</protein>
<gene>
    <name evidence="3" type="ORF">GCM10009843_32940</name>
</gene>
<dbReference type="Proteomes" id="UP001500575">
    <property type="component" value="Unassembled WGS sequence"/>
</dbReference>
<evidence type="ECO:0000256" key="1">
    <source>
        <dbReference type="ARBA" id="ARBA00022801"/>
    </source>
</evidence>
<evidence type="ECO:0000313" key="3">
    <source>
        <dbReference type="EMBL" id="GAA2130393.1"/>
    </source>
</evidence>
<keyword evidence="1 3" id="KW-0378">Hydrolase</keyword>
<evidence type="ECO:0000259" key="2">
    <source>
        <dbReference type="Pfam" id="PF00561"/>
    </source>
</evidence>
<dbReference type="GO" id="GO:0016787">
    <property type="term" value="F:hydrolase activity"/>
    <property type="evidence" value="ECO:0007669"/>
    <property type="project" value="UniProtKB-KW"/>
</dbReference>
<dbReference type="InterPro" id="IPR000073">
    <property type="entry name" value="AB_hydrolase_1"/>
</dbReference>
<dbReference type="SUPFAM" id="SSF53474">
    <property type="entry name" value="alpha/beta-Hydrolases"/>
    <property type="match status" value="1"/>
</dbReference>
<dbReference type="InterPro" id="IPR029058">
    <property type="entry name" value="AB_hydrolase_fold"/>
</dbReference>
<dbReference type="EMBL" id="BAAAQQ010000013">
    <property type="protein sequence ID" value="GAA2130393.1"/>
    <property type="molecule type" value="Genomic_DNA"/>
</dbReference>